<dbReference type="CDD" id="cd06261">
    <property type="entry name" value="TM_PBP2"/>
    <property type="match status" value="1"/>
</dbReference>
<dbReference type="InterPro" id="IPR000515">
    <property type="entry name" value="MetI-like"/>
</dbReference>
<keyword evidence="7 9" id="KW-1133">Transmembrane helix</keyword>
<evidence type="ECO:0000256" key="4">
    <source>
        <dbReference type="ARBA" id="ARBA00022475"/>
    </source>
</evidence>
<dbReference type="GO" id="GO:0055085">
    <property type="term" value="P:transmembrane transport"/>
    <property type="evidence" value="ECO:0007669"/>
    <property type="project" value="InterPro"/>
</dbReference>
<evidence type="ECO:0000259" key="10">
    <source>
        <dbReference type="PROSITE" id="PS50928"/>
    </source>
</evidence>
<evidence type="ECO:0000313" key="12">
    <source>
        <dbReference type="Proteomes" id="UP000317158"/>
    </source>
</evidence>
<dbReference type="Gene3D" id="1.10.3720.10">
    <property type="entry name" value="MetI-like"/>
    <property type="match status" value="1"/>
</dbReference>
<evidence type="ECO:0000256" key="3">
    <source>
        <dbReference type="ARBA" id="ARBA00022448"/>
    </source>
</evidence>
<feature type="transmembrane region" description="Helical" evidence="9">
    <location>
        <begin position="12"/>
        <end position="37"/>
    </location>
</feature>
<dbReference type="AlphaFoldDB" id="A0A520KSP3"/>
<dbReference type="PANTHER" id="PTHR30183:SF3">
    <property type="entry name" value="MOLYBDENUM TRANSPORT SYSTEM PERMEASE PROTEIN MODB"/>
    <property type="match status" value="1"/>
</dbReference>
<gene>
    <name evidence="11" type="ORF">EF806_02560</name>
</gene>
<dbReference type="Pfam" id="PF00528">
    <property type="entry name" value="BPD_transp_1"/>
    <property type="match status" value="1"/>
</dbReference>
<name>A0A520KSP3_METT2</name>
<sequence>MRIKQEKMLIFFYILSFFILSFIIIVLAEPIFSQILFGLDDFFSVCRDPEVWSSIGLTIGASFLATGVSSLFGIPLAYILARKEFFGKRMVESVVDLPIMIPHMVAGIALFSVFNRHGLIGAPLSPIINFFDAIPGIVVAMQFVSAPFFINPVREGFQSVDPHLENVARSLGASEWKAFYKVTIPISYRYILSGIGMSWGRGISEFAAVILLAYYPMVVSTLIYERFLIYGLAGSRPVAVLLMLICLGIFISFRSIRR</sequence>
<keyword evidence="8 9" id="KW-0472">Membrane</keyword>
<keyword evidence="6 9" id="KW-0812">Transmembrane</keyword>
<dbReference type="SUPFAM" id="SSF161098">
    <property type="entry name" value="MetI-like"/>
    <property type="match status" value="1"/>
</dbReference>
<protein>
    <submittedName>
        <fullName evidence="11">ABC transporter permease subunit</fullName>
    </submittedName>
</protein>
<comment type="caution">
    <text evidence="11">The sequence shown here is derived from an EMBL/GenBank/DDBJ whole genome shotgun (WGS) entry which is preliminary data.</text>
</comment>
<dbReference type="PROSITE" id="PS50928">
    <property type="entry name" value="ABC_TM1"/>
    <property type="match status" value="1"/>
</dbReference>
<dbReference type="Proteomes" id="UP000317158">
    <property type="component" value="Unassembled WGS sequence"/>
</dbReference>
<feature type="transmembrane region" description="Helical" evidence="9">
    <location>
        <begin position="126"/>
        <end position="150"/>
    </location>
</feature>
<feature type="transmembrane region" description="Helical" evidence="9">
    <location>
        <begin position="190"/>
        <end position="215"/>
    </location>
</feature>
<keyword evidence="4" id="KW-1003">Cell membrane</keyword>
<comment type="subcellular location">
    <subcellularLocation>
        <location evidence="1 9">Cell membrane</location>
        <topology evidence="1 9">Multi-pass membrane protein</topology>
    </subcellularLocation>
</comment>
<evidence type="ECO:0000256" key="2">
    <source>
        <dbReference type="ARBA" id="ARBA00009306"/>
    </source>
</evidence>
<accession>A0A520KSP3</accession>
<evidence type="ECO:0000256" key="5">
    <source>
        <dbReference type="ARBA" id="ARBA00022505"/>
    </source>
</evidence>
<feature type="transmembrane region" description="Helical" evidence="9">
    <location>
        <begin position="227"/>
        <end position="253"/>
    </location>
</feature>
<reference evidence="11 12" key="1">
    <citation type="journal article" date="2019" name="Nat. Microbiol.">
        <title>Wide diversity of methane and short-chain alkane metabolisms in uncultured archaea.</title>
        <authorList>
            <person name="Borrel G."/>
            <person name="Adam P.S."/>
            <person name="McKay L.J."/>
            <person name="Chen L.X."/>
            <person name="Sierra-Garcia I.N."/>
            <person name="Sieber C.M."/>
            <person name="Letourneur Q."/>
            <person name="Ghozlane A."/>
            <person name="Andersen G.L."/>
            <person name="Li W.J."/>
            <person name="Hallam S.J."/>
            <person name="Muyzer G."/>
            <person name="de Oliveira V.M."/>
            <person name="Inskeep W.P."/>
            <person name="Banfield J.F."/>
            <person name="Gribaldo S."/>
        </authorList>
    </citation>
    <scope>NUCLEOTIDE SEQUENCE [LARGE SCALE GENOMIC DNA]</scope>
    <source>
        <strain evidence="11">NM1a</strain>
    </source>
</reference>
<dbReference type="InterPro" id="IPR035906">
    <property type="entry name" value="MetI-like_sf"/>
</dbReference>
<evidence type="ECO:0000256" key="1">
    <source>
        <dbReference type="ARBA" id="ARBA00004651"/>
    </source>
</evidence>
<dbReference type="GO" id="GO:0005886">
    <property type="term" value="C:plasma membrane"/>
    <property type="evidence" value="ECO:0007669"/>
    <property type="project" value="UniProtKB-SubCell"/>
</dbReference>
<evidence type="ECO:0000256" key="9">
    <source>
        <dbReference type="RuleBase" id="RU363032"/>
    </source>
</evidence>
<organism evidence="11 12">
    <name type="scientific">Methanoliparum thermophilum</name>
    <dbReference type="NCBI Taxonomy" id="2491083"/>
    <lineage>
        <taxon>Archaea</taxon>
        <taxon>Methanobacteriati</taxon>
        <taxon>Methanobacteriota</taxon>
        <taxon>Candidatus Methanoliparia</taxon>
        <taxon>Candidatus Methanoliparales</taxon>
        <taxon>Candidatus Methanoliparaceae</taxon>
        <taxon>Candidatus Methanoliparum</taxon>
    </lineage>
</organism>
<evidence type="ECO:0000256" key="7">
    <source>
        <dbReference type="ARBA" id="ARBA00022989"/>
    </source>
</evidence>
<dbReference type="PANTHER" id="PTHR30183">
    <property type="entry name" value="MOLYBDENUM TRANSPORT SYSTEM PERMEASE PROTEIN MODB"/>
    <property type="match status" value="1"/>
</dbReference>
<feature type="transmembrane region" description="Helical" evidence="9">
    <location>
        <begin position="93"/>
        <end position="114"/>
    </location>
</feature>
<evidence type="ECO:0000256" key="8">
    <source>
        <dbReference type="ARBA" id="ARBA00023136"/>
    </source>
</evidence>
<dbReference type="EMBL" id="RXIF01000004">
    <property type="protein sequence ID" value="RZN64943.1"/>
    <property type="molecule type" value="Genomic_DNA"/>
</dbReference>
<evidence type="ECO:0000313" key="11">
    <source>
        <dbReference type="EMBL" id="RZN64943.1"/>
    </source>
</evidence>
<feature type="transmembrane region" description="Helical" evidence="9">
    <location>
        <begin position="57"/>
        <end position="81"/>
    </location>
</feature>
<proteinExistence type="inferred from homology"/>
<feature type="domain" description="ABC transmembrane type-1" evidence="10">
    <location>
        <begin position="55"/>
        <end position="251"/>
    </location>
</feature>
<keyword evidence="3 9" id="KW-0813">Transport</keyword>
<evidence type="ECO:0000256" key="6">
    <source>
        <dbReference type="ARBA" id="ARBA00022692"/>
    </source>
</evidence>
<keyword evidence="5" id="KW-0500">Molybdenum</keyword>
<comment type="similarity">
    <text evidence="2 9">Belongs to the binding-protein-dependent transport system permease family.</text>
</comment>